<evidence type="ECO:0000259" key="4">
    <source>
        <dbReference type="PROSITE" id="PS50146"/>
    </source>
</evidence>
<dbReference type="InterPro" id="IPR017438">
    <property type="entry name" value="ATP-NAD_kinase_N"/>
</dbReference>
<dbReference type="GO" id="GO:0016301">
    <property type="term" value="F:kinase activity"/>
    <property type="evidence" value="ECO:0007669"/>
    <property type="project" value="UniProtKB-KW"/>
</dbReference>
<reference evidence="6" key="1">
    <citation type="submission" date="2023-07" db="EMBL/GenBank/DDBJ databases">
        <title>30 novel species of actinomycetes from the DSMZ collection.</title>
        <authorList>
            <person name="Nouioui I."/>
        </authorList>
    </citation>
    <scope>NUCLEOTIDE SEQUENCE [LARGE SCALE GENOMIC DNA]</scope>
    <source>
        <strain evidence="6">DSM 45834</strain>
    </source>
</reference>
<dbReference type="SMART" id="SM00046">
    <property type="entry name" value="DAGKc"/>
    <property type="match status" value="1"/>
</dbReference>
<dbReference type="EMBL" id="JAVREJ010000002">
    <property type="protein sequence ID" value="MDT0348852.1"/>
    <property type="molecule type" value="Genomic_DNA"/>
</dbReference>
<dbReference type="Pfam" id="PF00781">
    <property type="entry name" value="DAGK_cat"/>
    <property type="match status" value="1"/>
</dbReference>
<dbReference type="PANTHER" id="PTHR12358">
    <property type="entry name" value="SPHINGOSINE KINASE"/>
    <property type="match status" value="1"/>
</dbReference>
<keyword evidence="6" id="KW-1185">Reference proteome</keyword>
<comment type="caution">
    <text evidence="5">The sequence shown here is derived from an EMBL/GenBank/DDBJ whole genome shotgun (WGS) entry which is preliminary data.</text>
</comment>
<dbReference type="SUPFAM" id="SSF111331">
    <property type="entry name" value="NAD kinase/diacylglycerol kinase-like"/>
    <property type="match status" value="1"/>
</dbReference>
<comment type="similarity">
    <text evidence="2">Belongs to the diacylglycerol/lipid kinase family.</text>
</comment>
<evidence type="ECO:0000256" key="3">
    <source>
        <dbReference type="SAM" id="MobiDB-lite"/>
    </source>
</evidence>
<dbReference type="InterPro" id="IPR001206">
    <property type="entry name" value="Diacylglycerol_kinase_cat_dom"/>
</dbReference>
<comment type="cofactor">
    <cofactor evidence="1">
        <name>Mg(2+)</name>
        <dbReference type="ChEBI" id="CHEBI:18420"/>
    </cofactor>
</comment>
<dbReference type="RefSeq" id="WP_311554784.1">
    <property type="nucleotide sequence ID" value="NZ_JAVREJ010000002.1"/>
</dbReference>
<evidence type="ECO:0000256" key="2">
    <source>
        <dbReference type="ARBA" id="ARBA00005983"/>
    </source>
</evidence>
<dbReference type="InterPro" id="IPR016064">
    <property type="entry name" value="NAD/diacylglycerol_kinase_sf"/>
</dbReference>
<dbReference type="Proteomes" id="UP001183202">
    <property type="component" value="Unassembled WGS sequence"/>
</dbReference>
<proteinExistence type="inferred from homology"/>
<dbReference type="PROSITE" id="PS50146">
    <property type="entry name" value="DAGK"/>
    <property type="match status" value="1"/>
</dbReference>
<dbReference type="PANTHER" id="PTHR12358:SF106">
    <property type="entry name" value="LIPID KINASE YEGS"/>
    <property type="match status" value="1"/>
</dbReference>
<accession>A0ABU2N5L0</accession>
<gene>
    <name evidence="5" type="ORF">RM445_04865</name>
</gene>
<sequence length="328" mass="34790">MRALLVVNPNATTTTAAGRDVLAHALASELKLEVLVTRYRGHAAEATAQAVRDGVELLVAHGGDGTVNEVVNGMLQGMGGPVGPGPGERVSLPRGKRRSPRLPCGPALAVVPGGSANVFARALGTPRDPVEATAQLLHALGAGRSRLVGLGRADDRWFTFNAGMGWDADVVAEVEQMRFRGLAATPLRYAATGLRQYYRQWRDPKPMTVEVPGLLEPTPVRVAFVSNTSTWTYLGSRPVHTNPGASFASGLGLFAMQSLGIGTVAHVLHEILRSGGDPKGRHVIRHDAVPLVRVSCETPVALQLDGDHLGERSEVEFLSVPEALRVVV</sequence>
<evidence type="ECO:0000313" key="6">
    <source>
        <dbReference type="Proteomes" id="UP001183202"/>
    </source>
</evidence>
<feature type="region of interest" description="Disordered" evidence="3">
    <location>
        <begin position="79"/>
        <end position="100"/>
    </location>
</feature>
<evidence type="ECO:0000256" key="1">
    <source>
        <dbReference type="ARBA" id="ARBA00001946"/>
    </source>
</evidence>
<protein>
    <submittedName>
        <fullName evidence="5">Diacylglycerol kinase family protein</fullName>
    </submittedName>
</protein>
<evidence type="ECO:0000313" key="5">
    <source>
        <dbReference type="EMBL" id="MDT0348852.1"/>
    </source>
</evidence>
<keyword evidence="5" id="KW-0808">Transferase</keyword>
<dbReference type="InterPro" id="IPR050187">
    <property type="entry name" value="Lipid_Phosphate_FormReg"/>
</dbReference>
<dbReference type="Gene3D" id="3.40.50.10330">
    <property type="entry name" value="Probable inorganic polyphosphate/atp-NAD kinase, domain 1"/>
    <property type="match status" value="1"/>
</dbReference>
<name>A0ABU2N5L0_9PSEU</name>
<organism evidence="5 6">
    <name type="scientific">Pseudonocardia charpentierae</name>
    <dbReference type="NCBI Taxonomy" id="3075545"/>
    <lineage>
        <taxon>Bacteria</taxon>
        <taxon>Bacillati</taxon>
        <taxon>Actinomycetota</taxon>
        <taxon>Actinomycetes</taxon>
        <taxon>Pseudonocardiales</taxon>
        <taxon>Pseudonocardiaceae</taxon>
        <taxon>Pseudonocardia</taxon>
    </lineage>
</organism>
<feature type="domain" description="DAGKc" evidence="4">
    <location>
        <begin position="1"/>
        <end position="157"/>
    </location>
</feature>
<dbReference type="Gene3D" id="2.60.200.40">
    <property type="match status" value="1"/>
</dbReference>
<keyword evidence="5" id="KW-0418">Kinase</keyword>